<evidence type="ECO:0000256" key="3">
    <source>
        <dbReference type="ARBA" id="ARBA00022692"/>
    </source>
</evidence>
<feature type="transmembrane region" description="Helical" evidence="6">
    <location>
        <begin position="146"/>
        <end position="170"/>
    </location>
</feature>
<feature type="transmembrane region" description="Helical" evidence="6">
    <location>
        <begin position="366"/>
        <end position="386"/>
    </location>
</feature>
<feature type="transmembrane region" description="Helical" evidence="6">
    <location>
        <begin position="342"/>
        <end position="360"/>
    </location>
</feature>
<sequence length="389" mass="39907">MPGYALFALATTLTALLPLGDLGAGAAVVNAMARSRDGDREPLRRAITSGARALMCAGALIAAVGIVPACLGVWTPLLGHTGQPGADSCVAVAFALFGCGLPLGLGKSVLIALNRAHVALMLQGAGSVFALLLLLTAAAVHAPSAAFVASGFLAQCAVGVLCLVLGSRLLGMPLLRLIADSVRRRQPRARIRHLAVPMVVINAGSAVAYATDRLVLSHVADPTNVAVYSAGAQLFAPVIGLISVAGMPLWTLFAHQRESQDEPSRRDLLRLTAHFAAGGLVAAVSVVLLGPTVGTWMMHGRIQVGADLMAAFAALLFVQAINYPVSMWLTDAAGLRFQAVRVSIMAAANLALSIPLARLIGAPGPVIGSVVAFTAAVFVPSLRKALSHA</sequence>
<dbReference type="InterPro" id="IPR050833">
    <property type="entry name" value="Poly_Biosynth_Transport"/>
</dbReference>
<evidence type="ECO:0000313" key="7">
    <source>
        <dbReference type="EMBL" id="MCQ4079695.1"/>
    </source>
</evidence>
<evidence type="ECO:0000256" key="1">
    <source>
        <dbReference type="ARBA" id="ARBA00004651"/>
    </source>
</evidence>
<keyword evidence="4 6" id="KW-1133">Transmembrane helix</keyword>
<keyword evidence="3 6" id="KW-0812">Transmembrane</keyword>
<evidence type="ECO:0000256" key="6">
    <source>
        <dbReference type="SAM" id="Phobius"/>
    </source>
</evidence>
<protein>
    <recommendedName>
        <fullName evidence="9">Polysaccharide biosynthesis protein</fullName>
    </recommendedName>
</protein>
<feature type="transmembrane region" description="Helical" evidence="6">
    <location>
        <begin position="54"/>
        <end position="78"/>
    </location>
</feature>
<name>A0ABT1PPT5_9ACTN</name>
<reference evidence="7" key="1">
    <citation type="submission" date="2022-06" db="EMBL/GenBank/DDBJ databases">
        <title>Draft genome sequence of Streptomyces sp. RB6PN25 isolated from peat swamp forest in Thailand.</title>
        <authorList>
            <person name="Duangmal K."/>
            <person name="Klaysubun C."/>
        </authorList>
    </citation>
    <scope>NUCLEOTIDE SEQUENCE</scope>
    <source>
        <strain evidence="7">RB6PN25</strain>
    </source>
</reference>
<evidence type="ECO:0000256" key="5">
    <source>
        <dbReference type="ARBA" id="ARBA00023136"/>
    </source>
</evidence>
<feature type="transmembrane region" description="Helical" evidence="6">
    <location>
        <begin position="230"/>
        <end position="254"/>
    </location>
</feature>
<gene>
    <name evidence="7" type="ORF">NGB36_03550</name>
</gene>
<dbReference type="PANTHER" id="PTHR30250">
    <property type="entry name" value="PST FAMILY PREDICTED COLANIC ACID TRANSPORTER"/>
    <property type="match status" value="1"/>
</dbReference>
<dbReference type="RefSeq" id="WP_255918568.1">
    <property type="nucleotide sequence ID" value="NZ_JANFNG010000002.1"/>
</dbReference>
<evidence type="ECO:0000313" key="8">
    <source>
        <dbReference type="Proteomes" id="UP001057702"/>
    </source>
</evidence>
<dbReference type="Proteomes" id="UP001057702">
    <property type="component" value="Unassembled WGS sequence"/>
</dbReference>
<keyword evidence="8" id="KW-1185">Reference proteome</keyword>
<feature type="transmembrane region" description="Helical" evidence="6">
    <location>
        <begin position="308"/>
        <end position="330"/>
    </location>
</feature>
<feature type="transmembrane region" description="Helical" evidence="6">
    <location>
        <begin position="275"/>
        <end position="296"/>
    </location>
</feature>
<evidence type="ECO:0008006" key="9">
    <source>
        <dbReference type="Google" id="ProtNLM"/>
    </source>
</evidence>
<keyword evidence="2" id="KW-1003">Cell membrane</keyword>
<keyword evidence="5 6" id="KW-0472">Membrane</keyword>
<accession>A0ABT1PPT5</accession>
<feature type="transmembrane region" description="Helical" evidence="6">
    <location>
        <begin position="90"/>
        <end position="113"/>
    </location>
</feature>
<evidence type="ECO:0000256" key="2">
    <source>
        <dbReference type="ARBA" id="ARBA00022475"/>
    </source>
</evidence>
<dbReference type="EMBL" id="JANFNG010000002">
    <property type="protein sequence ID" value="MCQ4079695.1"/>
    <property type="molecule type" value="Genomic_DNA"/>
</dbReference>
<feature type="transmembrane region" description="Helical" evidence="6">
    <location>
        <begin position="6"/>
        <end position="33"/>
    </location>
</feature>
<feature type="transmembrane region" description="Helical" evidence="6">
    <location>
        <begin position="191"/>
        <end position="210"/>
    </location>
</feature>
<comment type="subcellular location">
    <subcellularLocation>
        <location evidence="1">Cell membrane</location>
        <topology evidence="1">Multi-pass membrane protein</topology>
    </subcellularLocation>
</comment>
<feature type="transmembrane region" description="Helical" evidence="6">
    <location>
        <begin position="120"/>
        <end position="140"/>
    </location>
</feature>
<dbReference type="PANTHER" id="PTHR30250:SF11">
    <property type="entry name" value="O-ANTIGEN TRANSPORTER-RELATED"/>
    <property type="match status" value="1"/>
</dbReference>
<proteinExistence type="predicted"/>
<comment type="caution">
    <text evidence="7">The sequence shown here is derived from an EMBL/GenBank/DDBJ whole genome shotgun (WGS) entry which is preliminary data.</text>
</comment>
<evidence type="ECO:0000256" key="4">
    <source>
        <dbReference type="ARBA" id="ARBA00022989"/>
    </source>
</evidence>
<organism evidence="7 8">
    <name type="scientific">Streptomyces humicola</name>
    <dbReference type="NCBI Taxonomy" id="2953240"/>
    <lineage>
        <taxon>Bacteria</taxon>
        <taxon>Bacillati</taxon>
        <taxon>Actinomycetota</taxon>
        <taxon>Actinomycetes</taxon>
        <taxon>Kitasatosporales</taxon>
        <taxon>Streptomycetaceae</taxon>
        <taxon>Streptomyces</taxon>
    </lineage>
</organism>